<evidence type="ECO:0000313" key="1">
    <source>
        <dbReference type="EMBL" id="TRM70672.1"/>
    </source>
</evidence>
<comment type="caution">
    <text evidence="1">The sequence shown here is derived from an EMBL/GenBank/DDBJ whole genome shotgun (WGS) entry which is preliminary data.</text>
</comment>
<gene>
    <name evidence="1" type="ORF">BD626DRAFT_625797</name>
</gene>
<evidence type="ECO:0000313" key="2">
    <source>
        <dbReference type="Proteomes" id="UP000320762"/>
    </source>
</evidence>
<dbReference type="EMBL" id="VDMD01000001">
    <property type="protein sequence ID" value="TRM70672.1"/>
    <property type="molecule type" value="Genomic_DNA"/>
</dbReference>
<dbReference type="Proteomes" id="UP000320762">
    <property type="component" value="Unassembled WGS sequence"/>
</dbReference>
<dbReference type="AlphaFoldDB" id="A0A550D0W5"/>
<sequence length="246" mass="27849">MLLDDSSHIHELMAAVETSLPHLRDDEDGVVNTEALAYELLLDGNKVFVRQLQNIMLRFAKHAAMSTSCRNGHKNMPVAVRGIFYFFADLISFTIPGKKWTSTTPVERPEDELVFAPHLTSEDLLRVLRLNSLYGALYSPPDFGRLSSNDRKAHREARNVWKKSSGICWEDEARRHEGGPALAVMDIAFWRDAGSASLRRLALTDDTTRFADGEDESMSADKQEEQEVEHFLKLELALEVMNDNDD</sequence>
<proteinExistence type="predicted"/>
<keyword evidence="2" id="KW-1185">Reference proteome</keyword>
<accession>A0A550D0W5</accession>
<organism evidence="1 2">
    <name type="scientific">Schizophyllum amplum</name>
    <dbReference type="NCBI Taxonomy" id="97359"/>
    <lineage>
        <taxon>Eukaryota</taxon>
        <taxon>Fungi</taxon>
        <taxon>Dikarya</taxon>
        <taxon>Basidiomycota</taxon>
        <taxon>Agaricomycotina</taxon>
        <taxon>Agaricomycetes</taxon>
        <taxon>Agaricomycetidae</taxon>
        <taxon>Agaricales</taxon>
        <taxon>Schizophyllaceae</taxon>
        <taxon>Schizophyllum</taxon>
    </lineage>
</organism>
<reference evidence="1 2" key="1">
    <citation type="journal article" date="2019" name="New Phytol.">
        <title>Comparative genomics reveals unique wood-decay strategies and fruiting body development in the Schizophyllaceae.</title>
        <authorList>
            <person name="Almasi E."/>
            <person name="Sahu N."/>
            <person name="Krizsan K."/>
            <person name="Balint B."/>
            <person name="Kovacs G.M."/>
            <person name="Kiss B."/>
            <person name="Cseklye J."/>
            <person name="Drula E."/>
            <person name="Henrissat B."/>
            <person name="Nagy I."/>
            <person name="Chovatia M."/>
            <person name="Adam C."/>
            <person name="LaButti K."/>
            <person name="Lipzen A."/>
            <person name="Riley R."/>
            <person name="Grigoriev I.V."/>
            <person name="Nagy L.G."/>
        </authorList>
    </citation>
    <scope>NUCLEOTIDE SEQUENCE [LARGE SCALE GENOMIC DNA]</scope>
    <source>
        <strain evidence="1 2">NL-1724</strain>
    </source>
</reference>
<name>A0A550D0W5_9AGAR</name>
<protein>
    <submittedName>
        <fullName evidence="1">Uncharacterized protein</fullName>
    </submittedName>
</protein>